<keyword evidence="2" id="KW-1185">Reference proteome</keyword>
<comment type="caution">
    <text evidence="1">The sequence shown here is derived from an EMBL/GenBank/DDBJ whole genome shotgun (WGS) entry which is preliminary data.</text>
</comment>
<dbReference type="EMBL" id="JAAMOZ010000001">
    <property type="protein sequence ID" value="NIH57264.1"/>
    <property type="molecule type" value="Genomic_DNA"/>
</dbReference>
<sequence length="137" mass="15572">MWHPWRALRDQEAWTLEMRPLPPGQWGETCWGTRTVTIDCRLGQAQRRSALTHELVHAMRGPAPDEPVLAAREESAVEDAAARLLIDIHDLGEALAWAHDVDEAADELWVDCETLLIRLEHLHPAERAYLTRRLGDG</sequence>
<evidence type="ECO:0000313" key="2">
    <source>
        <dbReference type="Proteomes" id="UP000749311"/>
    </source>
</evidence>
<accession>A0ABX0SG05</accession>
<evidence type="ECO:0008006" key="3">
    <source>
        <dbReference type="Google" id="ProtNLM"/>
    </source>
</evidence>
<gene>
    <name evidence="1" type="ORF">FB473_001909</name>
</gene>
<evidence type="ECO:0000313" key="1">
    <source>
        <dbReference type="EMBL" id="NIH57264.1"/>
    </source>
</evidence>
<dbReference type="Proteomes" id="UP000749311">
    <property type="component" value="Unassembled WGS sequence"/>
</dbReference>
<organism evidence="1 2">
    <name type="scientific">Brooklawnia cerclae</name>
    <dbReference type="NCBI Taxonomy" id="349934"/>
    <lineage>
        <taxon>Bacteria</taxon>
        <taxon>Bacillati</taxon>
        <taxon>Actinomycetota</taxon>
        <taxon>Actinomycetes</taxon>
        <taxon>Propionibacteriales</taxon>
        <taxon>Propionibacteriaceae</taxon>
        <taxon>Brooklawnia</taxon>
    </lineage>
</organism>
<reference evidence="1 2" key="1">
    <citation type="submission" date="2020-02" db="EMBL/GenBank/DDBJ databases">
        <title>Sequencing the genomes of 1000 actinobacteria strains.</title>
        <authorList>
            <person name="Klenk H.-P."/>
        </authorList>
    </citation>
    <scope>NUCLEOTIDE SEQUENCE [LARGE SCALE GENOMIC DNA]</scope>
    <source>
        <strain evidence="1 2">DSM 19609</strain>
    </source>
</reference>
<name>A0ABX0SG05_9ACTN</name>
<dbReference type="RefSeq" id="WP_167166815.1">
    <property type="nucleotide sequence ID" value="NZ_BAAAOO010000008.1"/>
</dbReference>
<proteinExistence type="predicted"/>
<protein>
    <recommendedName>
        <fullName evidence="3">IrrE N-terminal-like domain-containing protein</fullName>
    </recommendedName>
</protein>